<reference evidence="3" key="1">
    <citation type="submission" date="2022-11" db="UniProtKB">
        <authorList>
            <consortium name="WormBaseParasite"/>
        </authorList>
    </citation>
    <scope>IDENTIFICATION</scope>
</reference>
<sequence length="246" mass="27608">MIINGLARNFGQAGADFSIVLLVFFGTALISAQGYCLLYRLTVVLDNKRYYEMFMSKFSFIFFHCLGVFFVSGTSIPSFYSLAPKEDFFPIISKYPESLAYIQPDSIFICINTNQTYAAVTGLSILSGTVLAESVSFAVAFGIIKTLRANVESFSAKTYKMHLQLTFLLIAQLSTPILFVLLPVLIGIMAMYFHFHLNKFMGQIGVILCSSYASTNSLLVILFVTPYRNYSKNVVRKIFKSVFFPK</sequence>
<feature type="transmembrane region" description="Helical" evidence="1">
    <location>
        <begin position="123"/>
        <end position="144"/>
    </location>
</feature>
<proteinExistence type="predicted"/>
<keyword evidence="1" id="KW-1133">Transmembrane helix</keyword>
<dbReference type="PANTHER" id="PTHR46891:SF10">
    <property type="entry name" value="SERPENTINE RECEPTOR, CLASS H"/>
    <property type="match status" value="1"/>
</dbReference>
<evidence type="ECO:0000313" key="3">
    <source>
        <dbReference type="WBParaSite" id="jg17853"/>
    </source>
</evidence>
<dbReference type="AlphaFoldDB" id="A0A915DBE0"/>
<feature type="transmembrane region" description="Helical" evidence="1">
    <location>
        <begin position="60"/>
        <end position="80"/>
    </location>
</feature>
<feature type="transmembrane region" description="Helical" evidence="1">
    <location>
        <begin position="17"/>
        <end position="39"/>
    </location>
</feature>
<evidence type="ECO:0000313" key="2">
    <source>
        <dbReference type="Proteomes" id="UP000887574"/>
    </source>
</evidence>
<dbReference type="WBParaSite" id="jg17853">
    <property type="protein sequence ID" value="jg17853"/>
    <property type="gene ID" value="jg17853"/>
</dbReference>
<keyword evidence="1" id="KW-0472">Membrane</keyword>
<dbReference type="PANTHER" id="PTHR46891">
    <property type="entry name" value="SERPENTINE RECEPTOR, CLASS H-RELATED"/>
    <property type="match status" value="1"/>
</dbReference>
<evidence type="ECO:0000256" key="1">
    <source>
        <dbReference type="SAM" id="Phobius"/>
    </source>
</evidence>
<dbReference type="Pfam" id="PF10318">
    <property type="entry name" value="7TM_GPCR_Srh"/>
    <property type="match status" value="1"/>
</dbReference>
<feature type="transmembrane region" description="Helical" evidence="1">
    <location>
        <begin position="204"/>
        <end position="227"/>
    </location>
</feature>
<keyword evidence="2" id="KW-1185">Reference proteome</keyword>
<dbReference type="InterPro" id="IPR019422">
    <property type="entry name" value="7TM_GPCR_serpentine_rcpt_Srh"/>
</dbReference>
<protein>
    <submittedName>
        <fullName evidence="3">Uncharacterized protein</fullName>
    </submittedName>
</protein>
<name>A0A915DBE0_9BILA</name>
<accession>A0A915DBE0</accession>
<organism evidence="2 3">
    <name type="scientific">Ditylenchus dipsaci</name>
    <dbReference type="NCBI Taxonomy" id="166011"/>
    <lineage>
        <taxon>Eukaryota</taxon>
        <taxon>Metazoa</taxon>
        <taxon>Ecdysozoa</taxon>
        <taxon>Nematoda</taxon>
        <taxon>Chromadorea</taxon>
        <taxon>Rhabditida</taxon>
        <taxon>Tylenchina</taxon>
        <taxon>Tylenchomorpha</taxon>
        <taxon>Sphaerularioidea</taxon>
        <taxon>Anguinidae</taxon>
        <taxon>Anguininae</taxon>
        <taxon>Ditylenchus</taxon>
    </lineage>
</organism>
<dbReference type="Proteomes" id="UP000887574">
    <property type="component" value="Unplaced"/>
</dbReference>
<keyword evidence="1" id="KW-0812">Transmembrane</keyword>
<feature type="transmembrane region" description="Helical" evidence="1">
    <location>
        <begin position="165"/>
        <end position="192"/>
    </location>
</feature>